<reference evidence="2 3" key="1">
    <citation type="submission" date="2018-07" db="EMBL/GenBank/DDBJ databases">
        <title>Genome analysis of Larkinella rosea.</title>
        <authorList>
            <person name="Zhou Z."/>
            <person name="Wang G."/>
        </authorList>
    </citation>
    <scope>NUCLEOTIDE SEQUENCE [LARGE SCALE GENOMIC DNA]</scope>
    <source>
        <strain evidence="3">zzj9</strain>
    </source>
</reference>
<dbReference type="PANTHER" id="PTHR43236">
    <property type="entry name" value="ANTITOXIN HIGA1"/>
    <property type="match status" value="1"/>
</dbReference>
<organism evidence="2 3">
    <name type="scientific">Larkinella punicea</name>
    <dbReference type="NCBI Taxonomy" id="2315727"/>
    <lineage>
        <taxon>Bacteria</taxon>
        <taxon>Pseudomonadati</taxon>
        <taxon>Bacteroidota</taxon>
        <taxon>Cytophagia</taxon>
        <taxon>Cytophagales</taxon>
        <taxon>Spirosomataceae</taxon>
        <taxon>Larkinella</taxon>
    </lineage>
</organism>
<dbReference type="Proteomes" id="UP000253383">
    <property type="component" value="Unassembled WGS sequence"/>
</dbReference>
<feature type="domain" description="IrrE N-terminal-like" evidence="1">
    <location>
        <begin position="110"/>
        <end position="205"/>
    </location>
</feature>
<dbReference type="InterPro" id="IPR052345">
    <property type="entry name" value="Rad_response_metalloprotease"/>
</dbReference>
<dbReference type="Pfam" id="PF06114">
    <property type="entry name" value="Peptidase_M78"/>
    <property type="match status" value="1"/>
</dbReference>
<dbReference type="PANTHER" id="PTHR43236:SF2">
    <property type="entry name" value="BLL0069 PROTEIN"/>
    <property type="match status" value="1"/>
</dbReference>
<gene>
    <name evidence="2" type="ORF">DUE52_03115</name>
</gene>
<evidence type="ECO:0000313" key="2">
    <source>
        <dbReference type="EMBL" id="RCR71253.1"/>
    </source>
</evidence>
<evidence type="ECO:0000259" key="1">
    <source>
        <dbReference type="Pfam" id="PF06114"/>
    </source>
</evidence>
<comment type="caution">
    <text evidence="2">The sequence shown here is derived from an EMBL/GenBank/DDBJ whole genome shotgun (WGS) entry which is preliminary data.</text>
</comment>
<name>A0A368JX97_9BACT</name>
<accession>A0A368JX97</accession>
<evidence type="ECO:0000313" key="3">
    <source>
        <dbReference type="Proteomes" id="UP000253383"/>
    </source>
</evidence>
<dbReference type="EMBL" id="QOWE01000002">
    <property type="protein sequence ID" value="RCR71253.1"/>
    <property type="molecule type" value="Genomic_DNA"/>
</dbReference>
<dbReference type="AlphaFoldDB" id="A0A368JX97"/>
<proteinExistence type="predicted"/>
<protein>
    <submittedName>
        <fullName evidence="2">ImmA/IrrE family metallo-endopeptidase</fullName>
    </submittedName>
</protein>
<dbReference type="OrthoDB" id="9794834at2"/>
<keyword evidence="3" id="KW-1185">Reference proteome</keyword>
<dbReference type="InterPro" id="IPR010359">
    <property type="entry name" value="IrrE_HExxH"/>
</dbReference>
<sequence length="303" mass="36179">MRKRKIIWPRLHGKEKRFHLMLEIKCFGIVSMLLNQKGKVISLFRKRVISNTAEYISNLYFPNSLILPEQIAVDNGITFNYGYYDDYFDGLIEHKAGGFHIYMNLTKLKRQDSPRSRFTFGHELGHYFLDEHRIALKAGRTPSHPSVTDFSSKNPVELEADYFSCSLLMPETRFRTDCNHQRMSIELIQSLSKKYHTSLVATLLRYVNIGNHPIVVICSKDCEILWDWKSDDFEFKYLKKTHNRVPLTTVTGEYYKNKKRYNHPEKIFAEDWFEYINYERNTYTLNEQCFYYDNFNMVFTIIW</sequence>
<dbReference type="Gene3D" id="1.10.10.2910">
    <property type="match status" value="1"/>
</dbReference>